<organism evidence="1">
    <name type="scientific">Brassica napus</name>
    <name type="common">Rape</name>
    <dbReference type="NCBI Taxonomy" id="3708"/>
    <lineage>
        <taxon>Eukaryota</taxon>
        <taxon>Viridiplantae</taxon>
        <taxon>Streptophyta</taxon>
        <taxon>Embryophyta</taxon>
        <taxon>Tracheophyta</taxon>
        <taxon>Spermatophyta</taxon>
        <taxon>Magnoliopsida</taxon>
        <taxon>eudicotyledons</taxon>
        <taxon>Gunneridae</taxon>
        <taxon>Pentapetalae</taxon>
        <taxon>rosids</taxon>
        <taxon>malvids</taxon>
        <taxon>Brassicales</taxon>
        <taxon>Brassicaceae</taxon>
        <taxon>Brassiceae</taxon>
        <taxon>Brassica</taxon>
    </lineage>
</organism>
<name>A0A816IFH1_BRANA</name>
<dbReference type="AlphaFoldDB" id="A0A816IFH1"/>
<dbReference type="Proteomes" id="UP001295469">
    <property type="component" value="Chromosome C03"/>
</dbReference>
<proteinExistence type="predicted"/>
<evidence type="ECO:0000313" key="1">
    <source>
        <dbReference type="EMBL" id="CAF1707140.1"/>
    </source>
</evidence>
<accession>A0A816IFH1</accession>
<reference evidence="1" key="1">
    <citation type="submission" date="2021-01" db="EMBL/GenBank/DDBJ databases">
        <authorList>
            <consortium name="Genoscope - CEA"/>
            <person name="William W."/>
        </authorList>
    </citation>
    <scope>NUCLEOTIDE SEQUENCE</scope>
</reference>
<sequence>MLFFNGIGAGQVLGSKKRGEEFSSLHVFQAIIRALCSFVDAVNEQSDVGCSWSFLF</sequence>
<gene>
    <name evidence="1" type="ORF">DARMORV10_C03P61640.1</name>
</gene>
<dbReference type="EMBL" id="HG994367">
    <property type="protein sequence ID" value="CAF1707140.1"/>
    <property type="molecule type" value="Genomic_DNA"/>
</dbReference>
<protein>
    <submittedName>
        <fullName evidence="1">(rape) hypothetical protein</fullName>
    </submittedName>
</protein>